<dbReference type="Proteomes" id="UP000579281">
    <property type="component" value="Unassembled WGS sequence"/>
</dbReference>
<proteinExistence type="predicted"/>
<comment type="subcellular location">
    <subcellularLocation>
        <location evidence="1">Cell membrane</location>
        <topology evidence="1">Multi-pass membrane protein</topology>
    </subcellularLocation>
</comment>
<evidence type="ECO:0000256" key="5">
    <source>
        <dbReference type="ARBA" id="ARBA00022692"/>
    </source>
</evidence>
<evidence type="ECO:0000256" key="1">
    <source>
        <dbReference type="ARBA" id="ARBA00004651"/>
    </source>
</evidence>
<keyword evidence="2" id="KW-0813">Transport</keyword>
<comment type="caution">
    <text evidence="11">The sequence shown here is derived from an EMBL/GenBank/DDBJ whole genome shotgun (WGS) entry which is preliminary data.</text>
</comment>
<dbReference type="InterPro" id="IPR004772">
    <property type="entry name" value="TrkH"/>
</dbReference>
<feature type="transmembrane region" description="Helical" evidence="10">
    <location>
        <begin position="49"/>
        <end position="68"/>
    </location>
</feature>
<name>A0A841KT85_9FIRM</name>
<feature type="transmembrane region" description="Helical" evidence="10">
    <location>
        <begin position="412"/>
        <end position="433"/>
    </location>
</feature>
<evidence type="ECO:0000313" key="12">
    <source>
        <dbReference type="Proteomes" id="UP000579281"/>
    </source>
</evidence>
<keyword evidence="7 10" id="KW-1133">Transmembrane helix</keyword>
<evidence type="ECO:0000256" key="10">
    <source>
        <dbReference type="SAM" id="Phobius"/>
    </source>
</evidence>
<feature type="transmembrane region" description="Helical" evidence="10">
    <location>
        <begin position="17"/>
        <end position="37"/>
    </location>
</feature>
<gene>
    <name evidence="11" type="ORF">HNQ80_002910</name>
</gene>
<protein>
    <submittedName>
        <fullName evidence="11">Trk system potassium uptake protein TrkH</fullName>
    </submittedName>
</protein>
<evidence type="ECO:0000256" key="2">
    <source>
        <dbReference type="ARBA" id="ARBA00022448"/>
    </source>
</evidence>
<evidence type="ECO:0000256" key="6">
    <source>
        <dbReference type="ARBA" id="ARBA00022958"/>
    </source>
</evidence>
<dbReference type="EMBL" id="JACHEN010000017">
    <property type="protein sequence ID" value="MBB6216806.1"/>
    <property type="molecule type" value="Genomic_DNA"/>
</dbReference>
<keyword evidence="8" id="KW-0406">Ion transport</keyword>
<dbReference type="PANTHER" id="PTHR32024">
    <property type="entry name" value="TRK SYSTEM POTASSIUM UPTAKE PROTEIN TRKG-RELATED"/>
    <property type="match status" value="1"/>
</dbReference>
<dbReference type="RefSeq" id="WP_243183262.1">
    <property type="nucleotide sequence ID" value="NZ_JACHEN010000017.1"/>
</dbReference>
<dbReference type="AlphaFoldDB" id="A0A841KT85"/>
<evidence type="ECO:0000256" key="3">
    <source>
        <dbReference type="ARBA" id="ARBA00022475"/>
    </source>
</evidence>
<dbReference type="InterPro" id="IPR003445">
    <property type="entry name" value="Cat_transpt"/>
</dbReference>
<dbReference type="GO" id="GO:0005886">
    <property type="term" value="C:plasma membrane"/>
    <property type="evidence" value="ECO:0007669"/>
    <property type="project" value="UniProtKB-SubCell"/>
</dbReference>
<accession>A0A841KT85</accession>
<evidence type="ECO:0000256" key="8">
    <source>
        <dbReference type="ARBA" id="ARBA00023065"/>
    </source>
</evidence>
<sequence length="453" mass="49132">MIEIDTMRWNDIKLNPAQILVLGFAAVILIGAILLNLPIATKSGESIGFINAIFTATSAVCVTGLVVVDTGTYWTVFGQVIILLLIQIGGLGFMTMATFMALIFGRRISLRERLVMQEALNQFNIEGIVRLTQYILITTFTIEGVGAVLLSLKFIPIYGLWKGIGYSIFHAISAFCNAGFDLIGEFRSLTPFVNDALINLVICFLIVAGGLGYTVILEILQKRNFKKFSLHAKVVLVATASLLFIGFIVILALEYGNPNTMAPLPLKGKLLSALFHSVTPRTAGFNTLPTDQLTMAAIFFTIVLMFIGGSPAGTAGGVKTTTAGVLIWTIISEIRGKEDTEIFHKRLPREIMSRSLAIIGIAMALVVMVTMILTITEKGHSFLEIFFETTSAFGTVGLSLGITPKLTVLGKVIISLTMFAGRLGPLTVALALARQQRKNKGVYKYPEEKVIVG</sequence>
<dbReference type="NCBIfam" id="TIGR00933">
    <property type="entry name" value="2a38"/>
    <property type="match status" value="1"/>
</dbReference>
<keyword evidence="4" id="KW-0633">Potassium transport</keyword>
<dbReference type="GO" id="GO:0015379">
    <property type="term" value="F:potassium:chloride symporter activity"/>
    <property type="evidence" value="ECO:0007669"/>
    <property type="project" value="InterPro"/>
</dbReference>
<dbReference type="PANTHER" id="PTHR32024:SF1">
    <property type="entry name" value="KTR SYSTEM POTASSIUM UPTAKE PROTEIN B"/>
    <property type="match status" value="1"/>
</dbReference>
<feature type="transmembrane region" description="Helical" evidence="10">
    <location>
        <begin position="355"/>
        <end position="375"/>
    </location>
</feature>
<keyword evidence="12" id="KW-1185">Reference proteome</keyword>
<feature type="transmembrane region" description="Helical" evidence="10">
    <location>
        <begin position="134"/>
        <end position="155"/>
    </location>
</feature>
<evidence type="ECO:0000313" key="11">
    <source>
        <dbReference type="EMBL" id="MBB6216806.1"/>
    </source>
</evidence>
<keyword evidence="3" id="KW-1003">Cell membrane</keyword>
<feature type="transmembrane region" description="Helical" evidence="10">
    <location>
        <begin position="80"/>
        <end position="104"/>
    </location>
</feature>
<keyword evidence="9 10" id="KW-0472">Membrane</keyword>
<keyword evidence="5 10" id="KW-0812">Transmembrane</keyword>
<reference evidence="11 12" key="1">
    <citation type="submission" date="2020-08" db="EMBL/GenBank/DDBJ databases">
        <title>Genomic Encyclopedia of Type Strains, Phase IV (KMG-IV): sequencing the most valuable type-strain genomes for metagenomic binning, comparative biology and taxonomic classification.</title>
        <authorList>
            <person name="Goeker M."/>
        </authorList>
    </citation>
    <scope>NUCLEOTIDE SEQUENCE [LARGE SCALE GENOMIC DNA]</scope>
    <source>
        <strain evidence="11 12">DSM 103526</strain>
    </source>
</reference>
<dbReference type="Pfam" id="PF02386">
    <property type="entry name" value="TrkH"/>
    <property type="match status" value="1"/>
</dbReference>
<evidence type="ECO:0000256" key="9">
    <source>
        <dbReference type="ARBA" id="ARBA00023136"/>
    </source>
</evidence>
<keyword evidence="6" id="KW-0630">Potassium</keyword>
<feature type="transmembrane region" description="Helical" evidence="10">
    <location>
        <begin position="293"/>
        <end position="312"/>
    </location>
</feature>
<feature type="transmembrane region" description="Helical" evidence="10">
    <location>
        <begin position="232"/>
        <end position="253"/>
    </location>
</feature>
<feature type="transmembrane region" description="Helical" evidence="10">
    <location>
        <begin position="196"/>
        <end position="220"/>
    </location>
</feature>
<organism evidence="11 12">
    <name type="scientific">Anaerosolibacter carboniphilus</name>
    <dbReference type="NCBI Taxonomy" id="1417629"/>
    <lineage>
        <taxon>Bacteria</taxon>
        <taxon>Bacillati</taxon>
        <taxon>Bacillota</taxon>
        <taxon>Clostridia</taxon>
        <taxon>Peptostreptococcales</taxon>
        <taxon>Thermotaleaceae</taxon>
        <taxon>Anaerosolibacter</taxon>
    </lineage>
</organism>
<evidence type="ECO:0000256" key="7">
    <source>
        <dbReference type="ARBA" id="ARBA00022989"/>
    </source>
</evidence>
<evidence type="ECO:0000256" key="4">
    <source>
        <dbReference type="ARBA" id="ARBA00022538"/>
    </source>
</evidence>